<keyword evidence="2" id="KW-1133">Transmembrane helix</keyword>
<feature type="transmembrane region" description="Helical" evidence="2">
    <location>
        <begin position="35"/>
        <end position="57"/>
    </location>
</feature>
<keyword evidence="2" id="KW-0472">Membrane</keyword>
<feature type="transmembrane region" description="Helical" evidence="2">
    <location>
        <begin position="104"/>
        <end position="121"/>
    </location>
</feature>
<proteinExistence type="predicted"/>
<dbReference type="Proteomes" id="UP000054695">
    <property type="component" value="Unassembled WGS sequence"/>
</dbReference>
<evidence type="ECO:0000256" key="1">
    <source>
        <dbReference type="SAM" id="MobiDB-lite"/>
    </source>
</evidence>
<name>A0A0W0RR63_LEGBO</name>
<dbReference type="AlphaFoldDB" id="A0A0W0RR63"/>
<dbReference type="EMBL" id="LNXU01000019">
    <property type="protein sequence ID" value="KTC73543.1"/>
    <property type="molecule type" value="Genomic_DNA"/>
</dbReference>
<gene>
    <name evidence="3" type="ORF">Lboz_2189</name>
</gene>
<sequence>MTIAQKLDKASGVFFFTGFLLSKLQYIPFPLASAIFRFVSLGIYSLAYLSWLTASLLHPDHPVNYRKWYGFAQIKEQFLLSSFVGLTATIISVAAVFIPALFPPAAWLFLIGNAIWAIGEYHKFKNPPKDDANYSSARQKSYVSYAVTSTSISLVAAVAATLIFFFPPMAIPITIFSLIICAGLGALAFEFWLNCTFGNHKPDQTPESYTEMGDSLGPSISEEPSNSPEPGYFNCLFPKSTKKSSTSNTIELSDILDIKENQEEHSLQSKTLL</sequence>
<feature type="transmembrane region" description="Helical" evidence="2">
    <location>
        <begin position="78"/>
        <end position="98"/>
    </location>
</feature>
<dbReference type="PATRIC" id="fig|447.4.peg.2322"/>
<feature type="region of interest" description="Disordered" evidence="1">
    <location>
        <begin position="204"/>
        <end position="227"/>
    </location>
</feature>
<keyword evidence="4" id="KW-1185">Reference proteome</keyword>
<feature type="transmembrane region" description="Helical" evidence="2">
    <location>
        <begin position="142"/>
        <end position="165"/>
    </location>
</feature>
<feature type="transmembrane region" description="Helical" evidence="2">
    <location>
        <begin position="171"/>
        <end position="193"/>
    </location>
</feature>
<evidence type="ECO:0000313" key="4">
    <source>
        <dbReference type="Proteomes" id="UP000054695"/>
    </source>
</evidence>
<evidence type="ECO:0008006" key="5">
    <source>
        <dbReference type="Google" id="ProtNLM"/>
    </source>
</evidence>
<evidence type="ECO:0000256" key="2">
    <source>
        <dbReference type="SAM" id="Phobius"/>
    </source>
</evidence>
<reference evidence="3 4" key="1">
    <citation type="submission" date="2015-11" db="EMBL/GenBank/DDBJ databases">
        <title>Genomic analysis of 38 Legionella species identifies large and diverse effector repertoires.</title>
        <authorList>
            <person name="Burstein D."/>
            <person name="Amaro F."/>
            <person name="Zusman T."/>
            <person name="Lifshitz Z."/>
            <person name="Cohen O."/>
            <person name="Gilbert J.A."/>
            <person name="Pupko T."/>
            <person name="Shuman H.A."/>
            <person name="Segal G."/>
        </authorList>
    </citation>
    <scope>NUCLEOTIDE SEQUENCE [LARGE SCALE GENOMIC DNA]</scope>
    <source>
        <strain evidence="3 4">WIGA</strain>
    </source>
</reference>
<dbReference type="RefSeq" id="WP_058459798.1">
    <property type="nucleotide sequence ID" value="NZ_CAAAIY010000006.1"/>
</dbReference>
<protein>
    <recommendedName>
        <fullName evidence="5">Transmembrane protein</fullName>
    </recommendedName>
</protein>
<feature type="transmembrane region" description="Helical" evidence="2">
    <location>
        <begin position="12"/>
        <end position="29"/>
    </location>
</feature>
<organism evidence="3 4">
    <name type="scientific">Legionella bozemanae</name>
    <name type="common">Fluoribacter bozemanae</name>
    <dbReference type="NCBI Taxonomy" id="447"/>
    <lineage>
        <taxon>Bacteria</taxon>
        <taxon>Pseudomonadati</taxon>
        <taxon>Pseudomonadota</taxon>
        <taxon>Gammaproteobacteria</taxon>
        <taxon>Legionellales</taxon>
        <taxon>Legionellaceae</taxon>
        <taxon>Legionella</taxon>
    </lineage>
</organism>
<dbReference type="OrthoDB" id="5651454at2"/>
<dbReference type="STRING" id="447.Lboz_2189"/>
<evidence type="ECO:0000313" key="3">
    <source>
        <dbReference type="EMBL" id="KTC73543.1"/>
    </source>
</evidence>
<feature type="compositionally biased region" description="Low complexity" evidence="1">
    <location>
        <begin position="218"/>
        <end position="227"/>
    </location>
</feature>
<comment type="caution">
    <text evidence="3">The sequence shown here is derived from an EMBL/GenBank/DDBJ whole genome shotgun (WGS) entry which is preliminary data.</text>
</comment>
<keyword evidence="2" id="KW-0812">Transmembrane</keyword>
<accession>A0A0W0RR63</accession>